<dbReference type="EMBL" id="BPLR01005981">
    <property type="protein sequence ID" value="GIY06622.1"/>
    <property type="molecule type" value="Genomic_DNA"/>
</dbReference>
<accession>A0AAV4QBF9</accession>
<proteinExistence type="predicted"/>
<name>A0AAV4QBF9_CAEEX</name>
<dbReference type="AlphaFoldDB" id="A0AAV4QBF9"/>
<keyword evidence="2" id="KW-1185">Reference proteome</keyword>
<reference evidence="1 2" key="1">
    <citation type="submission" date="2021-06" db="EMBL/GenBank/DDBJ databases">
        <title>Caerostris extrusa draft genome.</title>
        <authorList>
            <person name="Kono N."/>
            <person name="Arakawa K."/>
        </authorList>
    </citation>
    <scope>NUCLEOTIDE SEQUENCE [LARGE SCALE GENOMIC DNA]</scope>
</reference>
<sequence>MQTISLTAKCFLEHSFVRFNCRQNGEPSIAYEETEFKKATGKNRLALLVCAMTPCILLKMDNQIPLAMIGSSRNINCDEFLDCDVCKRQ</sequence>
<evidence type="ECO:0000313" key="2">
    <source>
        <dbReference type="Proteomes" id="UP001054945"/>
    </source>
</evidence>
<dbReference type="Proteomes" id="UP001054945">
    <property type="component" value="Unassembled WGS sequence"/>
</dbReference>
<evidence type="ECO:0000313" key="1">
    <source>
        <dbReference type="EMBL" id="GIY06622.1"/>
    </source>
</evidence>
<comment type="caution">
    <text evidence="1">The sequence shown here is derived from an EMBL/GenBank/DDBJ whole genome shotgun (WGS) entry which is preliminary data.</text>
</comment>
<organism evidence="1 2">
    <name type="scientific">Caerostris extrusa</name>
    <name type="common">Bark spider</name>
    <name type="synonym">Caerostris bankana</name>
    <dbReference type="NCBI Taxonomy" id="172846"/>
    <lineage>
        <taxon>Eukaryota</taxon>
        <taxon>Metazoa</taxon>
        <taxon>Ecdysozoa</taxon>
        <taxon>Arthropoda</taxon>
        <taxon>Chelicerata</taxon>
        <taxon>Arachnida</taxon>
        <taxon>Araneae</taxon>
        <taxon>Araneomorphae</taxon>
        <taxon>Entelegynae</taxon>
        <taxon>Araneoidea</taxon>
        <taxon>Araneidae</taxon>
        <taxon>Caerostris</taxon>
    </lineage>
</organism>
<gene>
    <name evidence="1" type="ORF">CEXT_690101</name>
</gene>
<protein>
    <submittedName>
        <fullName evidence="1">Uncharacterized protein</fullName>
    </submittedName>
</protein>